<dbReference type="Gene3D" id="3.30.559.10">
    <property type="entry name" value="Chloramphenicol acetyltransferase-like domain"/>
    <property type="match status" value="1"/>
</dbReference>
<feature type="compositionally biased region" description="Basic and acidic residues" evidence="6">
    <location>
        <begin position="137"/>
        <end position="146"/>
    </location>
</feature>
<evidence type="ECO:0000313" key="10">
    <source>
        <dbReference type="Proteomes" id="UP000005867"/>
    </source>
</evidence>
<dbReference type="Pfam" id="PF00198">
    <property type="entry name" value="2-oxoacid_dh"/>
    <property type="match status" value="1"/>
</dbReference>
<name>G7VHG6_9CREN</name>
<evidence type="ECO:0000256" key="2">
    <source>
        <dbReference type="ARBA" id="ARBA00007317"/>
    </source>
</evidence>
<dbReference type="GeneID" id="11596347"/>
<dbReference type="CDD" id="cd06849">
    <property type="entry name" value="lipoyl_domain"/>
    <property type="match status" value="1"/>
</dbReference>
<dbReference type="BioCyc" id="PSP1104324:GJSN-1813-MONOMER"/>
<organism evidence="9 10">
    <name type="scientific">Pyrobaculum ferrireducens</name>
    <dbReference type="NCBI Taxonomy" id="1104324"/>
    <lineage>
        <taxon>Archaea</taxon>
        <taxon>Thermoproteota</taxon>
        <taxon>Thermoprotei</taxon>
        <taxon>Thermoproteales</taxon>
        <taxon>Thermoproteaceae</taxon>
        <taxon>Pyrobaculum</taxon>
    </lineage>
</organism>
<dbReference type="SUPFAM" id="SSF47005">
    <property type="entry name" value="Peripheral subunit-binding domain of 2-oxo acid dehydrogenase complex"/>
    <property type="match status" value="1"/>
</dbReference>
<reference evidence="9 10" key="1">
    <citation type="journal article" date="2012" name="J. Bacteriol.">
        <title>Complete genome sequence of strain 1860, a crenarchaeon of the genus pyrobaculum able to grow with various electron acceptors.</title>
        <authorList>
            <person name="Mardanov A.V."/>
            <person name="Gumerov V.M."/>
            <person name="Slobodkina G.B."/>
            <person name="Beletsky A.V."/>
            <person name="Bonch-Osmolovskaya E.A."/>
            <person name="Ravin N.V."/>
            <person name="Skryabin K.G."/>
        </authorList>
    </citation>
    <scope>NUCLEOTIDE SEQUENCE [LARGE SCALE GENOMIC DNA]</scope>
    <source>
        <strain evidence="9 10">1860</strain>
    </source>
</reference>
<dbReference type="InterPro" id="IPR036625">
    <property type="entry name" value="E3-bd_dom_sf"/>
</dbReference>
<dbReference type="PANTHER" id="PTHR43178">
    <property type="entry name" value="DIHYDROLIPOAMIDE ACETYLTRANSFERASE COMPONENT OF PYRUVATE DEHYDROGENASE COMPLEX"/>
    <property type="match status" value="1"/>
</dbReference>
<proteinExistence type="inferred from homology"/>
<dbReference type="InterPro" id="IPR050743">
    <property type="entry name" value="2-oxoacid_DH_E2_comp"/>
</dbReference>
<accession>G7VHG6</accession>
<feature type="domain" description="Lipoyl-binding" evidence="7">
    <location>
        <begin position="1"/>
        <end position="75"/>
    </location>
</feature>
<feature type="region of interest" description="Disordered" evidence="6">
    <location>
        <begin position="137"/>
        <end position="161"/>
    </location>
</feature>
<dbReference type="FunFam" id="3.30.559.10:FF:000007">
    <property type="entry name" value="Dihydrolipoamide acetyltransferase component of pyruvate dehydrogenase complex"/>
    <property type="match status" value="1"/>
</dbReference>
<dbReference type="InterPro" id="IPR003016">
    <property type="entry name" value="2-oxoA_DH_lipoyl-BS"/>
</dbReference>
<dbReference type="Pfam" id="PF02817">
    <property type="entry name" value="E3_binding"/>
    <property type="match status" value="1"/>
</dbReference>
<dbReference type="OrthoDB" id="56234at2157"/>
<keyword evidence="10" id="KW-1185">Reference proteome</keyword>
<dbReference type="PROSITE" id="PS51826">
    <property type="entry name" value="PSBD"/>
    <property type="match status" value="1"/>
</dbReference>
<evidence type="ECO:0000313" key="9">
    <source>
        <dbReference type="EMBL" id="AET33257.1"/>
    </source>
</evidence>
<comment type="similarity">
    <text evidence="2">Belongs to the 2-oxoacid dehydrogenase family.</text>
</comment>
<evidence type="ECO:0000259" key="7">
    <source>
        <dbReference type="PROSITE" id="PS50968"/>
    </source>
</evidence>
<keyword evidence="4" id="KW-0450">Lipoyl</keyword>
<dbReference type="SUPFAM" id="SSF51230">
    <property type="entry name" value="Single hybrid motif"/>
    <property type="match status" value="1"/>
</dbReference>
<dbReference type="SUPFAM" id="SSF52777">
    <property type="entry name" value="CoA-dependent acyltransferases"/>
    <property type="match status" value="1"/>
</dbReference>
<dbReference type="Pfam" id="PF00364">
    <property type="entry name" value="Biotin_lipoyl"/>
    <property type="match status" value="1"/>
</dbReference>
<dbReference type="Gene3D" id="4.10.320.10">
    <property type="entry name" value="E3-binding domain"/>
    <property type="match status" value="1"/>
</dbReference>
<evidence type="ECO:0000256" key="4">
    <source>
        <dbReference type="ARBA" id="ARBA00022823"/>
    </source>
</evidence>
<dbReference type="RefSeq" id="WP_014289082.1">
    <property type="nucleotide sequence ID" value="NC_016645.1"/>
</dbReference>
<feature type="compositionally biased region" description="Low complexity" evidence="6">
    <location>
        <begin position="147"/>
        <end position="156"/>
    </location>
</feature>
<dbReference type="HOGENOM" id="CLU_016733_10_0_2"/>
<dbReference type="eggNOG" id="arCOG01706">
    <property type="taxonomic scope" value="Archaea"/>
</dbReference>
<sequence>MEFKFPDLGEGLVEGEVVKWHVKEGDYVKEGDPLVDVMTEKATVTLPAPTSGKVVKILAREGQVVKVGQTLCIIEPAAEAAPPEKPQAAQPAPREVAAMPAARRLARELGIDLTKVRGTGPGGVITVEDVRRYAEELKGREAETPKPAEAPKAVEVSKPPEAPRAAEAEVIPVRGVRRAVAEKMTKAKRLIPHAYHLEEVDFTELLRLRERLKAEAERRGVRLTVLPFIVKAVAQALREFPMLNSEYDEEKNVIVVKKEVNIGVGVDTEHGLVVVVVRDADKKSVLELAREIGALADKARAGKLDIQDVRGSTFTISNIGAVGGLGGLSILNYPEAAIMAVGQARKKPWVVGDRIEIRDIALVAVSFDHRVVDGAYVARFTSRVKELLERPEALLL</sequence>
<protein>
    <submittedName>
        <fullName evidence="9">Branched-chain alpha-keto acid dehydrogenase subunit E2</fullName>
    </submittedName>
</protein>
<dbReference type="InterPro" id="IPR011053">
    <property type="entry name" value="Single_hybrid_motif"/>
</dbReference>
<evidence type="ECO:0000256" key="5">
    <source>
        <dbReference type="ARBA" id="ARBA00023315"/>
    </source>
</evidence>
<dbReference type="GO" id="GO:0031405">
    <property type="term" value="F:lipoic acid binding"/>
    <property type="evidence" value="ECO:0007669"/>
    <property type="project" value="TreeGrafter"/>
</dbReference>
<dbReference type="Gene3D" id="2.40.50.100">
    <property type="match status" value="1"/>
</dbReference>
<dbReference type="EMBL" id="CP003098">
    <property type="protein sequence ID" value="AET33257.1"/>
    <property type="molecule type" value="Genomic_DNA"/>
</dbReference>
<dbReference type="GO" id="GO:0016407">
    <property type="term" value="F:acetyltransferase activity"/>
    <property type="evidence" value="ECO:0007669"/>
    <property type="project" value="TreeGrafter"/>
</dbReference>
<keyword evidence="3" id="KW-0808">Transferase</keyword>
<dbReference type="PROSITE" id="PS50968">
    <property type="entry name" value="BIOTINYL_LIPOYL"/>
    <property type="match status" value="1"/>
</dbReference>
<dbReference type="KEGG" id="pyr:P186_1853"/>
<evidence type="ECO:0000256" key="6">
    <source>
        <dbReference type="SAM" id="MobiDB-lite"/>
    </source>
</evidence>
<comment type="cofactor">
    <cofactor evidence="1">
        <name>(R)-lipoate</name>
        <dbReference type="ChEBI" id="CHEBI:83088"/>
    </cofactor>
</comment>
<dbReference type="PANTHER" id="PTHR43178:SF5">
    <property type="entry name" value="LIPOAMIDE ACYLTRANSFERASE COMPONENT OF BRANCHED-CHAIN ALPHA-KETO ACID DEHYDROGENASE COMPLEX, MITOCHONDRIAL"/>
    <property type="match status" value="1"/>
</dbReference>
<dbReference type="InterPro" id="IPR023213">
    <property type="entry name" value="CAT-like_dom_sf"/>
</dbReference>
<evidence type="ECO:0000259" key="8">
    <source>
        <dbReference type="PROSITE" id="PS51826"/>
    </source>
</evidence>
<feature type="domain" description="Peripheral subunit-binding (PSBD)" evidence="8">
    <location>
        <begin position="97"/>
        <end position="134"/>
    </location>
</feature>
<dbReference type="Proteomes" id="UP000005867">
    <property type="component" value="Chromosome"/>
</dbReference>
<dbReference type="InterPro" id="IPR001078">
    <property type="entry name" value="2-oxoacid_DH_actylTfrase"/>
</dbReference>
<dbReference type="InterPro" id="IPR004167">
    <property type="entry name" value="PSBD"/>
</dbReference>
<evidence type="ECO:0000256" key="3">
    <source>
        <dbReference type="ARBA" id="ARBA00022679"/>
    </source>
</evidence>
<dbReference type="AlphaFoldDB" id="G7VHG6"/>
<evidence type="ECO:0000256" key="1">
    <source>
        <dbReference type="ARBA" id="ARBA00001938"/>
    </source>
</evidence>
<gene>
    <name evidence="9" type="ORF">P186_1853</name>
</gene>
<dbReference type="STRING" id="1104324.P186_1853"/>
<keyword evidence="5" id="KW-0012">Acyltransferase</keyword>
<dbReference type="InterPro" id="IPR000089">
    <property type="entry name" value="Biotin_lipoyl"/>
</dbReference>
<dbReference type="PROSITE" id="PS00189">
    <property type="entry name" value="LIPOYL"/>
    <property type="match status" value="1"/>
</dbReference>
<dbReference type="GO" id="GO:0005737">
    <property type="term" value="C:cytoplasm"/>
    <property type="evidence" value="ECO:0007669"/>
    <property type="project" value="TreeGrafter"/>
</dbReference>